<feature type="transmembrane region" description="Helical" evidence="2">
    <location>
        <begin position="376"/>
        <end position="396"/>
    </location>
</feature>
<proteinExistence type="predicted"/>
<feature type="transmembrane region" description="Helical" evidence="2">
    <location>
        <begin position="572"/>
        <end position="595"/>
    </location>
</feature>
<dbReference type="Proteomes" id="UP000254150">
    <property type="component" value="Unassembled WGS sequence"/>
</dbReference>
<dbReference type="EMBL" id="UHID01000005">
    <property type="protein sequence ID" value="SUP36291.1"/>
    <property type="molecule type" value="Genomic_DNA"/>
</dbReference>
<feature type="transmembrane region" description="Helical" evidence="2">
    <location>
        <begin position="204"/>
        <end position="223"/>
    </location>
</feature>
<keyword evidence="2" id="KW-0812">Transmembrane</keyword>
<evidence type="ECO:0000256" key="2">
    <source>
        <dbReference type="SAM" id="Phobius"/>
    </source>
</evidence>
<name>A0A380NBM9_STRGR</name>
<evidence type="ECO:0000256" key="1">
    <source>
        <dbReference type="SAM" id="MobiDB-lite"/>
    </source>
</evidence>
<sequence>MDPSTSAPPDGGTAVEEAPAGPPQEDRRARIGRYVALFAMPFLMVTMMYATYMGTMHSPTPRDLPVAVVGAGPVAEQLAEGLEEASGGGVEARLVATEGAAVGLLKDRDVAGALLPPTGAGGTATIYTANAAGASQAGTVQQLLAPVAVENDWRTTVKDVAPLADGDMSGTAVLFAGMGMMLAGYVPLSLMTMSLPYLLRLRRFLPLALGWSAVTSTVIWTILGPVVGAVDGHYLHFLGVGVLATGAVALAQLLFTKLVGPLAVLFGMLLWVVFGMPSSGLSLSIHTMPGFFQFLHGVLPLPAAGGALRSLLYFDGRGLGSHLLTLAVWAVAAFALCLLKERRSGHAIPAAPAVTGPGEPLPALAGGPVRAPRTRYVAAVLFPLSILVAVVGLMGASMHKPEVRDMPVAVVGTTQEQARQAVAGLEPSLGAMFDLRPVDSVQEARAQLTDQRVAGAYVLPAAPSGGAELLTASAAGPSQQTILRTVFQQVAEGQGVALETKDVRPLTEDDTMGSNSLYVAMSWIMAGFLIMAVLRGGAPELRRFRQFLPLLAGWAAGMAVWLWFLFDVLIGAVNGHAAVLIGAGAATIFCVALAAGAFTRTVGLAAIVPVMVVLMLLGVPASGGGLPISMVPEVFRLLQDVLPLPAAVDIARSLVYFDGTGIGGNLLTVAAWGGAGLVLNLLADLWLAHRARQGKGIPAEVPRAGAPGPATRAEAEEQREEAALAGSAAS</sequence>
<feature type="compositionally biased region" description="Basic and acidic residues" evidence="1">
    <location>
        <begin position="713"/>
        <end position="722"/>
    </location>
</feature>
<feature type="compositionally biased region" description="Low complexity" evidence="1">
    <location>
        <begin position="702"/>
        <end position="712"/>
    </location>
</feature>
<reference evidence="3 4" key="1">
    <citation type="submission" date="2018-06" db="EMBL/GenBank/DDBJ databases">
        <authorList>
            <consortium name="Pathogen Informatics"/>
            <person name="Doyle S."/>
        </authorList>
    </citation>
    <scope>NUCLEOTIDE SEQUENCE [LARGE SCALE GENOMIC DNA]</scope>
    <source>
        <strain evidence="3 4">NCTC7807</strain>
    </source>
</reference>
<feature type="transmembrane region" description="Helical" evidence="2">
    <location>
        <begin position="547"/>
        <end position="566"/>
    </location>
</feature>
<feature type="transmembrane region" description="Helical" evidence="2">
    <location>
        <begin position="666"/>
        <end position="687"/>
    </location>
</feature>
<gene>
    <name evidence="3" type="ORF">NCTC7807_02236</name>
</gene>
<feature type="transmembrane region" description="Helical" evidence="2">
    <location>
        <begin position="319"/>
        <end position="339"/>
    </location>
</feature>
<organism evidence="3 4">
    <name type="scientific">Streptomyces griseus</name>
    <dbReference type="NCBI Taxonomy" id="1911"/>
    <lineage>
        <taxon>Bacteria</taxon>
        <taxon>Bacillati</taxon>
        <taxon>Actinomycetota</taxon>
        <taxon>Actinomycetes</taxon>
        <taxon>Kitasatosporales</taxon>
        <taxon>Streptomycetaceae</taxon>
        <taxon>Streptomyces</taxon>
    </lineage>
</organism>
<accession>A0A380NBM9</accession>
<protein>
    <submittedName>
        <fullName evidence="3">YhgE/Pip C-terminal domain</fullName>
    </submittedName>
</protein>
<feature type="region of interest" description="Disordered" evidence="1">
    <location>
        <begin position="698"/>
        <end position="730"/>
    </location>
</feature>
<feature type="region of interest" description="Disordered" evidence="1">
    <location>
        <begin position="1"/>
        <end position="27"/>
    </location>
</feature>
<feature type="transmembrane region" description="Helical" evidence="2">
    <location>
        <begin position="602"/>
        <end position="621"/>
    </location>
</feature>
<keyword evidence="2" id="KW-1133">Transmembrane helix</keyword>
<feature type="transmembrane region" description="Helical" evidence="2">
    <location>
        <begin position="235"/>
        <end position="255"/>
    </location>
</feature>
<keyword evidence="2" id="KW-0472">Membrane</keyword>
<evidence type="ECO:0000313" key="4">
    <source>
        <dbReference type="Proteomes" id="UP000254150"/>
    </source>
</evidence>
<feature type="transmembrane region" description="Helical" evidence="2">
    <location>
        <begin position="262"/>
        <end position="285"/>
    </location>
</feature>
<feature type="transmembrane region" description="Helical" evidence="2">
    <location>
        <begin position="516"/>
        <end position="535"/>
    </location>
</feature>
<feature type="transmembrane region" description="Helical" evidence="2">
    <location>
        <begin position="172"/>
        <end position="192"/>
    </location>
</feature>
<dbReference type="AlphaFoldDB" id="A0A380NBM9"/>
<evidence type="ECO:0000313" key="3">
    <source>
        <dbReference type="EMBL" id="SUP36291.1"/>
    </source>
</evidence>
<dbReference type="RefSeq" id="WP_115068450.1">
    <property type="nucleotide sequence ID" value="NZ_UHID01000005.1"/>
</dbReference>
<feature type="transmembrane region" description="Helical" evidence="2">
    <location>
        <begin position="34"/>
        <end position="52"/>
    </location>
</feature>